<dbReference type="InterPro" id="IPR049468">
    <property type="entry name" value="Restrct_endonuc-II-like_dom"/>
</dbReference>
<dbReference type="InterPro" id="IPR011335">
    <property type="entry name" value="Restrct_endonuc-II-like"/>
</dbReference>
<feature type="coiled-coil region" evidence="6">
    <location>
        <begin position="608"/>
        <end position="635"/>
    </location>
</feature>
<dbReference type="GO" id="GO:0005524">
    <property type="term" value="F:ATP binding"/>
    <property type="evidence" value="ECO:0007669"/>
    <property type="project" value="UniProtKB-KW"/>
</dbReference>
<feature type="coiled-coil region" evidence="6">
    <location>
        <begin position="474"/>
        <end position="508"/>
    </location>
</feature>
<feature type="domain" description="DNA2/NAM7 helicase helicase" evidence="7">
    <location>
        <begin position="374"/>
        <end position="526"/>
    </location>
</feature>
<organism evidence="10 11">
    <name type="scientific">Syntrophothermus lipocalidus (strain DSM 12680 / TGB-C1)</name>
    <dbReference type="NCBI Taxonomy" id="643648"/>
    <lineage>
        <taxon>Bacteria</taxon>
        <taxon>Bacillati</taxon>
        <taxon>Bacillota</taxon>
        <taxon>Clostridia</taxon>
        <taxon>Eubacteriales</taxon>
        <taxon>Syntrophomonadaceae</taxon>
        <taxon>Syntrophothermus</taxon>
    </lineage>
</organism>
<dbReference type="InterPro" id="IPR041677">
    <property type="entry name" value="DNA2/NAM7_AAA_11"/>
</dbReference>
<gene>
    <name evidence="10" type="ordered locus">Slip_0071</name>
</gene>
<evidence type="ECO:0000256" key="6">
    <source>
        <dbReference type="SAM" id="Coils"/>
    </source>
</evidence>
<dbReference type="KEGG" id="slp:Slip_0071"/>
<proteinExistence type="inferred from homology"/>
<keyword evidence="11" id="KW-1185">Reference proteome</keyword>
<keyword evidence="4" id="KW-0347">Helicase</keyword>
<evidence type="ECO:0008006" key="12">
    <source>
        <dbReference type="Google" id="ProtNLM"/>
    </source>
</evidence>
<keyword evidence="2" id="KW-0547">Nucleotide-binding</keyword>
<dbReference type="CDD" id="cd18808">
    <property type="entry name" value="SF1_C_Upf1"/>
    <property type="match status" value="1"/>
</dbReference>
<dbReference type="PANTHER" id="PTHR43788">
    <property type="entry name" value="DNA2/NAM7 HELICASE FAMILY MEMBER"/>
    <property type="match status" value="1"/>
</dbReference>
<evidence type="ECO:0000256" key="3">
    <source>
        <dbReference type="ARBA" id="ARBA00022801"/>
    </source>
</evidence>
<evidence type="ECO:0000256" key="4">
    <source>
        <dbReference type="ARBA" id="ARBA00022806"/>
    </source>
</evidence>
<evidence type="ECO:0000259" key="7">
    <source>
        <dbReference type="Pfam" id="PF13086"/>
    </source>
</evidence>
<keyword evidence="5" id="KW-0067">ATP-binding</keyword>
<accession>D7CIL0</accession>
<dbReference type="HOGENOM" id="CLU_000738_1_0_9"/>
<reference evidence="10 11" key="2">
    <citation type="journal article" date="2010" name="Stand. Genomic Sci.">
        <title>Complete genome sequence of Syntrophothermus lipocalidus type strain (TGB-C1).</title>
        <authorList>
            <person name="Djao O.D."/>
            <person name="Zhang X."/>
            <person name="Lucas S."/>
            <person name="Lapidus A."/>
            <person name="Del Rio T.G."/>
            <person name="Nolan M."/>
            <person name="Tice H."/>
            <person name="Cheng J.F."/>
            <person name="Han C."/>
            <person name="Tapia R."/>
            <person name="Goodwin L."/>
            <person name="Pitluck S."/>
            <person name="Liolios K."/>
            <person name="Ivanova N."/>
            <person name="Mavromatis K."/>
            <person name="Mikhailova N."/>
            <person name="Ovchinnikova G."/>
            <person name="Pati A."/>
            <person name="Brambilla E."/>
            <person name="Chen A."/>
            <person name="Palaniappan K."/>
            <person name="Land M."/>
            <person name="Hauser L."/>
            <person name="Chang Y.J."/>
            <person name="Jeffries C.D."/>
            <person name="Rohde M."/>
            <person name="Sikorski J."/>
            <person name="Spring S."/>
            <person name="Goker M."/>
            <person name="Detter J.C."/>
            <person name="Woyke T."/>
            <person name="Bristow J."/>
            <person name="Eisen J.A."/>
            <person name="Markowitz V."/>
            <person name="Hugenholtz P."/>
            <person name="Kyrpides N.C."/>
            <person name="Klenk H.P."/>
        </authorList>
    </citation>
    <scope>NUCLEOTIDE SEQUENCE [LARGE SCALE GENOMIC DNA]</scope>
    <source>
        <strain evidence="11">DSM 12680 / TGB-C1</strain>
    </source>
</reference>
<dbReference type="InterPro" id="IPR050534">
    <property type="entry name" value="Coronavir_polyprotein_1ab"/>
</dbReference>
<evidence type="ECO:0000259" key="9">
    <source>
        <dbReference type="Pfam" id="PF18741"/>
    </source>
</evidence>
<name>D7CIL0_SYNLT</name>
<dbReference type="eggNOG" id="COG2852">
    <property type="taxonomic scope" value="Bacteria"/>
</dbReference>
<feature type="domain" description="DNA2/NAM7 helicase-like C-terminal" evidence="8">
    <location>
        <begin position="1160"/>
        <end position="1328"/>
    </location>
</feature>
<dbReference type="Gene3D" id="3.40.960.10">
    <property type="entry name" value="VSR Endonuclease"/>
    <property type="match status" value="1"/>
</dbReference>
<keyword evidence="3" id="KW-0378">Hydrolase</keyword>
<dbReference type="InterPro" id="IPR041679">
    <property type="entry name" value="DNA2/NAM7-like_C"/>
</dbReference>
<dbReference type="OrthoDB" id="9757917at2"/>
<dbReference type="eggNOG" id="COG0507">
    <property type="taxonomic scope" value="Bacteria"/>
</dbReference>
<dbReference type="eggNOG" id="COG1112">
    <property type="taxonomic scope" value="Bacteria"/>
</dbReference>
<dbReference type="InterPro" id="IPR027417">
    <property type="entry name" value="P-loop_NTPase"/>
</dbReference>
<dbReference type="PANTHER" id="PTHR43788:SF8">
    <property type="entry name" value="DNA-BINDING PROTEIN SMUBP-2"/>
    <property type="match status" value="1"/>
</dbReference>
<evidence type="ECO:0000313" key="11">
    <source>
        <dbReference type="Proteomes" id="UP000000378"/>
    </source>
</evidence>
<comment type="similarity">
    <text evidence="1">Belongs to the DNA2/NAM7 helicase family.</text>
</comment>
<dbReference type="SUPFAM" id="SSF52980">
    <property type="entry name" value="Restriction endonuclease-like"/>
    <property type="match status" value="1"/>
</dbReference>
<evidence type="ECO:0000256" key="5">
    <source>
        <dbReference type="ARBA" id="ARBA00022840"/>
    </source>
</evidence>
<dbReference type="GO" id="GO:0043139">
    <property type="term" value="F:5'-3' DNA helicase activity"/>
    <property type="evidence" value="ECO:0007669"/>
    <property type="project" value="TreeGrafter"/>
</dbReference>
<dbReference type="InterPro" id="IPR047187">
    <property type="entry name" value="SF1_C_Upf1"/>
</dbReference>
<dbReference type="Pfam" id="PF13087">
    <property type="entry name" value="AAA_12"/>
    <property type="match status" value="1"/>
</dbReference>
<dbReference type="Pfam" id="PF18741">
    <property type="entry name" value="MTES_1575"/>
    <property type="match status" value="1"/>
</dbReference>
<sequence>MGDDTNVRLSKERLTSLYKFLREYVQLRYNFPREINNHPWYRWLKDFPEHHAIQRRLVIYSDDDDEYRENCVSEIGSYDTVIAVRRPQLTEPPKLPKSLEGWLQPGWDDPFQEAKPYSSRNAQDAYQNTQVVRFEDDKQREKDLQKWLSLRAKWAENERPAREAMRVFEDLYELYGQLSREGGRFELVVGDGILSWTYEHGSIYHPLILIPVQLEFDADVPEFRIIDIGATPELYTAALRDTNVDPQQLGRIRQELESGGFHPLGSGDASGFLRRLVQALSPHGQFVESGLPPKKTEQPVIGRYPVLFLRQRNQGFANAIDVILKNLPEREDIPPFLSRIVGVEPPDSDNASNDTAVETLPGIEPEEILFSKQWNNEQMQIVDRLQRHGGVIVQGPPGTGKTHTIANLIGHLLAQGKTVLVTAHTSKALRVLRDQIADQLRPLCVSVLDDDLESRKQLEEAVHHIAIRVTQSDADSLEKRAEGLAFQRKRLIQEIRELKQKLMEAVGSEYREIVVAGKSFDPSKAAQFVAEGVSCHDWIPGPVELGAPLPLSEEELTKLYRSNGYLTTEEESEMDTVLRIPEDLPEPEDFERMVSLLGCPVEKNSAELWDSNSKIERSIEELERLTQEAEVLGKKLLEAELWELAIAEAGMKGEKHKEPWQKLLELTDQIDDYLADCQDLLMLHRPQLAREEDILYEEQETLCQRVASELERRGGKVNKLSLILNPTLRRFTQNARVASGQPQLPEHFKALAAAARLAQLRKELWQRWNYLIEERGGPSLGVLEGEPERVASRYGHRIKYWLGFWKDLFLPLKEKIEDEGFKWDIFRQLQNPDFSEGGELRVLGDALLEQLPEILKSRVLTLRQSKAIDEITELEKKLLEVSKGAKESGIIEKLSVAVRKLDVEAYRELIKRIADLKKKQGDFRDRQQLLACLECVAPGWAEAIRSRKGVHGKEDIPGDPYVAWQWRQLNDELTRRASTSIPELQEELEKKTTVLRQVTTELIEQRAWAEQCRRTNLHQRLALVGWLNVMKRLGKGTGKRAPQLRVEASRRLRDAREAVPVWIMPIARAVEQFDPSSTRFDVVIVDEASQCDILGLAVLYLGKSTIVVGDHEQVSPEGVGQELERITSLISEYLSDIPNAALYDGRRSVYDIAREAFGGVIMLVEHFRCVPEIIQFSNSLCYNGRIRPLRESSNVALKPHVVPYRVREAYAEKKINKKEALELASLLLAAVQHPAYKGKTFGVVSLVGEDQARLIDSFLRTYLSEREYKERRILCGTAAQFQGDERDVMFLSLVDAPAGGPLPMREDDRFRQRFNVAASRARDQMWVVYSLDLHVDLKPGDLRRRLIEYALDPNAQNRALASEISRTQSPFEREVLQRLVRSGYRVRAQWPVGYYFIDLVVESTGGRIAIECDGDRWHPVEKLEEDLARQAVLERLGWKFIRIRGSEFYRDKDGTMERVFKQLRSYGTEPEGQVCEASSSNNRSELVDEIISKATLISSEWETDQVRKCV</sequence>
<evidence type="ECO:0000313" key="10">
    <source>
        <dbReference type="EMBL" id="ADI00875.1"/>
    </source>
</evidence>
<dbReference type="EMBL" id="CP002048">
    <property type="protein sequence ID" value="ADI00875.1"/>
    <property type="molecule type" value="Genomic_DNA"/>
</dbReference>
<dbReference type="GO" id="GO:0016787">
    <property type="term" value="F:hydrolase activity"/>
    <property type="evidence" value="ECO:0007669"/>
    <property type="project" value="UniProtKB-KW"/>
</dbReference>
<evidence type="ECO:0000256" key="1">
    <source>
        <dbReference type="ARBA" id="ARBA00007913"/>
    </source>
</evidence>
<dbReference type="SUPFAM" id="SSF52540">
    <property type="entry name" value="P-loop containing nucleoside triphosphate hydrolases"/>
    <property type="match status" value="1"/>
</dbReference>
<evidence type="ECO:0000256" key="2">
    <source>
        <dbReference type="ARBA" id="ARBA00022741"/>
    </source>
</evidence>
<feature type="domain" description="Restriction endonuclease type II-like" evidence="9">
    <location>
        <begin position="1371"/>
        <end position="1463"/>
    </location>
</feature>
<reference evidence="11" key="1">
    <citation type="journal article" date="2010" name="Stand. Genomic Sci.">
        <title>Complete genome sequence of Syntrophothermus lipocalidus type strain (TGB-C1T).</title>
        <authorList>
            <consortium name="US DOE Joint Genome Institute (JGI-PGF)"/>
            <person name="Djao O."/>
            <person name="Zhang X."/>
            <person name="Lucas S."/>
            <person name="Lapidus A."/>
            <person name="Glavina Del Rio T."/>
            <person name="Nolan M."/>
            <person name="Tice H."/>
            <person name="Cheng J."/>
            <person name="Han C."/>
            <person name="Tapia R."/>
            <person name="Goodwin L."/>
            <person name="Pitluck S."/>
            <person name="Liolios K."/>
            <person name="Ivanova N."/>
            <person name="Mavromatis K."/>
            <person name="Mikhailova N."/>
            <person name="Ovchinnikova G."/>
            <person name="Pati A."/>
            <person name="Brambilla E."/>
            <person name="Chen A."/>
            <person name="Palaniappan K."/>
            <person name="Land M."/>
            <person name="Hauser L."/>
            <person name="Chang Y."/>
            <person name="Jeffries C."/>
            <person name="Rohde M."/>
            <person name="Sikorski J."/>
            <person name="Spring S."/>
            <person name="Goker M."/>
            <person name="Detter J."/>
            <person name="Woyke T."/>
            <person name="Bristow J."/>
            <person name="Eisen J."/>
            <person name="Markowitz V."/>
            <person name="Hugenholtz P."/>
            <person name="Kyrpides N."/>
            <person name="Klenk H."/>
        </authorList>
    </citation>
    <scope>NUCLEOTIDE SEQUENCE [LARGE SCALE GENOMIC DNA]</scope>
    <source>
        <strain evidence="11">DSM 12680 / TGB-C1</strain>
    </source>
</reference>
<protein>
    <recommendedName>
        <fullName evidence="12">DNA helicase</fullName>
    </recommendedName>
</protein>
<dbReference type="Proteomes" id="UP000000378">
    <property type="component" value="Chromosome"/>
</dbReference>
<keyword evidence="6" id="KW-0175">Coiled coil</keyword>
<dbReference type="Pfam" id="PF13086">
    <property type="entry name" value="AAA_11"/>
    <property type="match status" value="1"/>
</dbReference>
<dbReference type="STRING" id="643648.Slip_0071"/>
<dbReference type="Gene3D" id="3.40.50.300">
    <property type="entry name" value="P-loop containing nucleotide triphosphate hydrolases"/>
    <property type="match status" value="3"/>
</dbReference>
<evidence type="ECO:0000259" key="8">
    <source>
        <dbReference type="Pfam" id="PF13087"/>
    </source>
</evidence>